<dbReference type="InterPro" id="IPR050708">
    <property type="entry name" value="T6SS_VgrG/RHS"/>
</dbReference>
<dbReference type="NCBIfam" id="TIGR03696">
    <property type="entry name" value="Rhs_assc_core"/>
    <property type="match status" value="1"/>
</dbReference>
<proteinExistence type="predicted"/>
<evidence type="ECO:0000313" key="1">
    <source>
        <dbReference type="EMBL" id="QOW62144.1"/>
    </source>
</evidence>
<dbReference type="Gene3D" id="2.180.10.10">
    <property type="entry name" value="RHS repeat-associated core"/>
    <property type="match status" value="1"/>
</dbReference>
<dbReference type="PANTHER" id="PTHR32305">
    <property type="match status" value="1"/>
</dbReference>
<name>A0A7S6WRR0_9SPIR</name>
<dbReference type="AlphaFoldDB" id="A0A7S6WRR0"/>
<dbReference type="Proteomes" id="UP000593915">
    <property type="component" value="Chromosome"/>
</dbReference>
<sequence>MPFRQVGQIEDAELEGLYYNRYRWYNSETGTYLSQDPIGLKGGNPTIYGYVHDPNTWVDILGLDVYKLVAKQDGWYPVFERGKTQPVAYTKLNKGDVYKIGETKNFKKRYSEIALNNGVINKSKTGAFANIDGNIVPVGVEPIFVSEGKTKIEDQTLEKKLLKEYMDNNNELPAGNKICK</sequence>
<protein>
    <submittedName>
        <fullName evidence="1">RHS repeat-associated core domain-containing protein</fullName>
    </submittedName>
</protein>
<organism evidence="1 2">
    <name type="scientific">Treponema pedis</name>
    <dbReference type="NCBI Taxonomy" id="409322"/>
    <lineage>
        <taxon>Bacteria</taxon>
        <taxon>Pseudomonadati</taxon>
        <taxon>Spirochaetota</taxon>
        <taxon>Spirochaetia</taxon>
        <taxon>Spirochaetales</taxon>
        <taxon>Treponemataceae</taxon>
        <taxon>Treponema</taxon>
    </lineage>
</organism>
<gene>
    <name evidence="1" type="ORF">IFE08_05335</name>
</gene>
<dbReference type="PANTHER" id="PTHR32305:SF15">
    <property type="entry name" value="PROTEIN RHSA-RELATED"/>
    <property type="match status" value="1"/>
</dbReference>
<accession>A0A7S6WRR0</accession>
<evidence type="ECO:0000313" key="2">
    <source>
        <dbReference type="Proteomes" id="UP000593915"/>
    </source>
</evidence>
<dbReference type="EMBL" id="CP061839">
    <property type="protein sequence ID" value="QOW62144.1"/>
    <property type="molecule type" value="Genomic_DNA"/>
</dbReference>
<dbReference type="InterPro" id="IPR022385">
    <property type="entry name" value="Rhs_assc_core"/>
</dbReference>
<reference evidence="1 2" key="1">
    <citation type="submission" date="2020-09" db="EMBL/GenBank/DDBJ databases">
        <title>Characterization of Treponema spp. from bovine digital dermatitis in Korea.</title>
        <authorList>
            <person name="Espiritu H.M."/>
            <person name="Cho Y.I."/>
            <person name="Mamuad L."/>
        </authorList>
    </citation>
    <scope>NUCLEOTIDE SEQUENCE [LARGE SCALE GENOMIC DNA]</scope>
    <source>
        <strain evidence="1 2">KS1</strain>
    </source>
</reference>